<dbReference type="EMBL" id="PUUL01000118">
    <property type="protein sequence ID" value="RXD50704.1"/>
    <property type="molecule type" value="Genomic_DNA"/>
</dbReference>
<evidence type="ECO:0000313" key="2">
    <source>
        <dbReference type="EMBL" id="KLC11876.1"/>
    </source>
</evidence>
<evidence type="ECO:0000256" key="1">
    <source>
        <dbReference type="SAM" id="Phobius"/>
    </source>
</evidence>
<gene>
    <name evidence="4" type="ORF">DB769_18615</name>
    <name evidence="3" type="ORF">G3W61_20650</name>
    <name evidence="2" type="ORF">XP315_00520</name>
</gene>
<evidence type="ECO:0008006" key="8">
    <source>
        <dbReference type="Google" id="ProtNLM"/>
    </source>
</evidence>
<feature type="transmembrane region" description="Helical" evidence="1">
    <location>
        <begin position="46"/>
        <end position="63"/>
    </location>
</feature>
<name>A0A0G8TUU8_XANPE</name>
<dbReference type="AlphaFoldDB" id="A0A0G8TUU8"/>
<keyword evidence="1" id="KW-0472">Membrane</keyword>
<reference evidence="3 7" key="3">
    <citation type="submission" date="2019-11" db="EMBL/GenBank/DDBJ databases">
        <title>Genome-resolved metagenomics to study the prevalence of co-infection and intraspecific heterogeneity among plant pathogen metapopulations.</title>
        <authorList>
            <person name="Newberry E."/>
            <person name="Bhandari R."/>
            <person name="Kemble J."/>
            <person name="Sikora E."/>
            <person name="Potnis N."/>
        </authorList>
    </citation>
    <scope>NUCLEOTIDE SEQUENCE [LARGE SCALE GENOMIC DNA]</scope>
    <source>
        <strain evidence="3">Xp_Tom_Tuscaloosa_18b</strain>
    </source>
</reference>
<feature type="transmembrane region" description="Helical" evidence="1">
    <location>
        <begin position="15"/>
        <end position="34"/>
    </location>
</feature>
<proteinExistence type="predicted"/>
<evidence type="ECO:0000313" key="4">
    <source>
        <dbReference type="EMBL" id="RXD50704.1"/>
    </source>
</evidence>
<reference evidence="4 6" key="2">
    <citation type="submission" date="2018-02" db="EMBL/GenBank/DDBJ databases">
        <title>Characterization of Xanthomonas diversity in transplant houses and field plants.</title>
        <authorList>
            <person name="Abrahamian P."/>
            <person name="Timilsina S."/>
            <person name="Minsavage G.V."/>
            <person name="Goss E.M."/>
            <person name="Jones J.B."/>
            <person name="Vallad G.E."/>
        </authorList>
    </citation>
    <scope>NUCLEOTIDE SEQUENCE [LARGE SCALE GENOMIC DNA]</scope>
    <source>
        <strain evidence="4 6">GEV2132</strain>
    </source>
</reference>
<organism evidence="3 7">
    <name type="scientific">Xanthomonas perforans</name>
    <dbReference type="NCBI Taxonomy" id="442694"/>
    <lineage>
        <taxon>Bacteria</taxon>
        <taxon>Pseudomonadati</taxon>
        <taxon>Pseudomonadota</taxon>
        <taxon>Gammaproteobacteria</taxon>
        <taxon>Lysobacterales</taxon>
        <taxon>Lysobacteraceae</taxon>
        <taxon>Xanthomonas</taxon>
    </lineage>
</organism>
<dbReference type="EMBL" id="JAAGYU010000160">
    <property type="protein sequence ID" value="NEL78623.1"/>
    <property type="molecule type" value="Genomic_DNA"/>
</dbReference>
<evidence type="ECO:0000313" key="6">
    <source>
        <dbReference type="Proteomes" id="UP000289372"/>
    </source>
</evidence>
<evidence type="ECO:0000313" key="5">
    <source>
        <dbReference type="Proteomes" id="UP000035369"/>
    </source>
</evidence>
<keyword evidence="1" id="KW-0812">Transmembrane</keyword>
<dbReference type="EMBL" id="JZUY01000012">
    <property type="protein sequence ID" value="KLC11876.1"/>
    <property type="molecule type" value="Genomic_DNA"/>
</dbReference>
<reference evidence="2 5" key="1">
    <citation type="submission" date="2015-02" db="EMBL/GenBank/DDBJ databases">
        <title>Whole genome sequencing of multiple isolates of three species of pepper and tomato-infecting xanthomonads reveals genetic diversity in field strains and pinpoints effectors responsible for host specificity.</title>
        <authorList>
            <person name="Schwartz A."/>
            <person name="Dahlbeck D."/>
            <person name="Staskawicz B."/>
            <person name="Bart R."/>
            <person name="Potnis N."/>
            <person name="Minsavage G."/>
            <person name="Timilsina S."/>
            <person name="Goss E."/>
            <person name="Jones J."/>
            <person name="Vallad G."/>
            <person name="Barak J."/>
            <person name="Miller S."/>
            <person name="Ritchie D."/>
            <person name="Martins J.Jr."/>
            <person name="Patane J.S."/>
            <person name="Setubal J.C."/>
        </authorList>
    </citation>
    <scope>NUCLEOTIDE SEQUENCE [LARGE SCALE GENOMIC DNA]</scope>
    <source>
        <strain evidence="2 5">Xp3-15</strain>
    </source>
</reference>
<dbReference type="GeneID" id="61778824"/>
<evidence type="ECO:0000313" key="7">
    <source>
        <dbReference type="Proteomes" id="UP000471082"/>
    </source>
</evidence>
<sequence length="172" mass="18498">MNCDIPLHLANGKTYLSIFGPFVFALAFVAFLYLAGKAPTPLKKGALVIVVLANVAIAGFLVWQARSARVSISGNALMLRAGTDSVVVPLGALRWDEAADASAMRFPFRKAGTGLPGMHVGWFRREGGGDAFLLRSSEPATLIPTTKQFDVVIPTTAYEQARKCVYDHKTAE</sequence>
<comment type="caution">
    <text evidence="3">The sequence shown here is derived from an EMBL/GenBank/DDBJ whole genome shotgun (WGS) entry which is preliminary data.</text>
</comment>
<evidence type="ECO:0000313" key="3">
    <source>
        <dbReference type="EMBL" id="NEL78623.1"/>
    </source>
</evidence>
<dbReference type="Proteomes" id="UP000471082">
    <property type="component" value="Unassembled WGS sequence"/>
</dbReference>
<keyword evidence="1" id="KW-1133">Transmembrane helix</keyword>
<dbReference type="Proteomes" id="UP000289372">
    <property type="component" value="Unassembled WGS sequence"/>
</dbReference>
<keyword evidence="5" id="KW-1185">Reference proteome</keyword>
<dbReference type="KEGG" id="xpe:BJD13_06700"/>
<accession>A0A0G8TUU8</accession>
<protein>
    <recommendedName>
        <fullName evidence="8">PH domain-containing protein</fullName>
    </recommendedName>
</protein>
<dbReference type="RefSeq" id="WP_008577945.1">
    <property type="nucleotide sequence ID" value="NZ_CP018475.1"/>
</dbReference>
<dbReference type="Proteomes" id="UP000035369">
    <property type="component" value="Unassembled WGS sequence"/>
</dbReference>